<accession>A0A927FXK7</accession>
<sequence length="368" mass="39130">MPRHLVFHTASLRGGGAERVFALMANAMAARGHRVTLFTWNAEGPNAALLDEAVGLVSLDLPLRGEGYGKPATLRAIARSAAFFRTAKADAVFSAPEFANLTMALALLLSGSGARFFPTYHASDTLQSDDFGAKVAIALSRSVLRRAHKAVAVSTGIARDLAARGLPRERIEVIHNPLPPQRPSGRKYDWQLDLAALGSGPVIATAGRLVPVKDHMTLLEAFAQLRNIRPARLVIFGEGPLEGELRRRVETLGLSDSVLMPGYVNDPAACYAPADLFVLTSRSEGFGNVLIEAMAAGVPVVSTDAPHGPREILADGAFGRLVPVGDADALAAGMAAALDEAPDRTRLRARADDFSIEKIADRYEALLS</sequence>
<dbReference type="AlphaFoldDB" id="A0A927FXK7"/>
<feature type="domain" description="Glycosyl transferase family 1" evidence="3">
    <location>
        <begin position="200"/>
        <end position="351"/>
    </location>
</feature>
<evidence type="ECO:0000256" key="1">
    <source>
        <dbReference type="ARBA" id="ARBA00022676"/>
    </source>
</evidence>
<comment type="caution">
    <text evidence="5">The sequence shown here is derived from an EMBL/GenBank/DDBJ whole genome shotgun (WGS) entry which is preliminary data.</text>
</comment>
<dbReference type="PANTHER" id="PTHR12526:SF510">
    <property type="entry name" value="D-INOSITOL 3-PHOSPHATE GLYCOSYLTRANSFERASE"/>
    <property type="match status" value="1"/>
</dbReference>
<dbReference type="InterPro" id="IPR001296">
    <property type="entry name" value="Glyco_trans_1"/>
</dbReference>
<dbReference type="InterPro" id="IPR028098">
    <property type="entry name" value="Glyco_trans_4-like_N"/>
</dbReference>
<evidence type="ECO:0000259" key="3">
    <source>
        <dbReference type="Pfam" id="PF00534"/>
    </source>
</evidence>
<keyword evidence="6" id="KW-1185">Reference proteome</keyword>
<feature type="domain" description="Glycosyltransferase subfamily 4-like N-terminal" evidence="4">
    <location>
        <begin position="15"/>
        <end position="182"/>
    </location>
</feature>
<evidence type="ECO:0000313" key="6">
    <source>
        <dbReference type="Proteomes" id="UP000654108"/>
    </source>
</evidence>
<organism evidence="5 6">
    <name type="scientific">Devosia oryzisoli</name>
    <dbReference type="NCBI Taxonomy" id="2774138"/>
    <lineage>
        <taxon>Bacteria</taxon>
        <taxon>Pseudomonadati</taxon>
        <taxon>Pseudomonadota</taxon>
        <taxon>Alphaproteobacteria</taxon>
        <taxon>Hyphomicrobiales</taxon>
        <taxon>Devosiaceae</taxon>
        <taxon>Devosia</taxon>
    </lineage>
</organism>
<dbReference type="EMBL" id="JACYFU010000004">
    <property type="protein sequence ID" value="MBD8066773.1"/>
    <property type="molecule type" value="Genomic_DNA"/>
</dbReference>
<dbReference type="RefSeq" id="WP_191777170.1">
    <property type="nucleotide sequence ID" value="NZ_JACYFU010000004.1"/>
</dbReference>
<gene>
    <name evidence="5" type="ORF">IC608_14960</name>
</gene>
<name>A0A927FXK7_9HYPH</name>
<dbReference type="Pfam" id="PF13439">
    <property type="entry name" value="Glyco_transf_4"/>
    <property type="match status" value="1"/>
</dbReference>
<proteinExistence type="predicted"/>
<dbReference type="CDD" id="cd03811">
    <property type="entry name" value="GT4_GT28_WabH-like"/>
    <property type="match status" value="1"/>
</dbReference>
<dbReference type="Gene3D" id="3.40.50.2000">
    <property type="entry name" value="Glycogen Phosphorylase B"/>
    <property type="match status" value="2"/>
</dbReference>
<evidence type="ECO:0000313" key="5">
    <source>
        <dbReference type="EMBL" id="MBD8066773.1"/>
    </source>
</evidence>
<dbReference type="PANTHER" id="PTHR12526">
    <property type="entry name" value="GLYCOSYLTRANSFERASE"/>
    <property type="match status" value="1"/>
</dbReference>
<keyword evidence="1" id="KW-0328">Glycosyltransferase</keyword>
<keyword evidence="2" id="KW-0808">Transferase</keyword>
<dbReference type="SUPFAM" id="SSF53756">
    <property type="entry name" value="UDP-Glycosyltransferase/glycogen phosphorylase"/>
    <property type="match status" value="1"/>
</dbReference>
<dbReference type="Proteomes" id="UP000654108">
    <property type="component" value="Unassembled WGS sequence"/>
</dbReference>
<evidence type="ECO:0000259" key="4">
    <source>
        <dbReference type="Pfam" id="PF13439"/>
    </source>
</evidence>
<protein>
    <submittedName>
        <fullName evidence="5">Glycosyltransferase</fullName>
    </submittedName>
</protein>
<dbReference type="Pfam" id="PF00534">
    <property type="entry name" value="Glycos_transf_1"/>
    <property type="match status" value="1"/>
</dbReference>
<evidence type="ECO:0000256" key="2">
    <source>
        <dbReference type="ARBA" id="ARBA00022679"/>
    </source>
</evidence>
<dbReference type="GO" id="GO:0016757">
    <property type="term" value="F:glycosyltransferase activity"/>
    <property type="evidence" value="ECO:0007669"/>
    <property type="project" value="UniProtKB-KW"/>
</dbReference>
<reference evidence="5" key="1">
    <citation type="submission" date="2020-09" db="EMBL/GenBank/DDBJ databases">
        <title>Genome seq and assembly of Devosia sp.</title>
        <authorList>
            <person name="Chhetri G."/>
        </authorList>
    </citation>
    <scope>NUCLEOTIDE SEQUENCE</scope>
    <source>
        <strain evidence="5">PTR5</strain>
    </source>
</reference>